<gene>
    <name evidence="2" type="ORF">C6P46_005429</name>
</gene>
<dbReference type="OrthoDB" id="2507488at2759"/>
<feature type="compositionally biased region" description="Basic and acidic residues" evidence="1">
    <location>
        <begin position="490"/>
        <end position="518"/>
    </location>
</feature>
<proteinExistence type="predicted"/>
<accession>A0A9P6W931</accession>
<dbReference type="Proteomes" id="UP000777482">
    <property type="component" value="Unassembled WGS sequence"/>
</dbReference>
<feature type="compositionally biased region" description="Low complexity" evidence="1">
    <location>
        <begin position="109"/>
        <end position="124"/>
    </location>
</feature>
<sequence length="784" mass="82667">MQLPKSLSTTPTQPLTSANDVSSASGSDDDAAAAQRSARAARPAARAKLATQSGEADRQPIRQHSQEHQDGTAQDRWQEDHVAPLPEHRLADEAHDGSTHTSNSHEQESSASESPPTSPASVSPRIKSAERASQGGSVLFGEEGRRIVDSLTTASSFSPAGLFGGLGLATLHPSLAPSGGDRDFPDEEDILEGGDEDSYGVVDRSHPPVEPTMATQQAAMALVVGVGGSNKKKRKIPGVGESRDANHPGAEDAGSANVQAATPAMPVTNSLPSDPRELFAEKGLLAPLNPPRTAEAALAKWRIRPPHVSLCTTCYSSRRTRRKRFRRDEAKLPPVALPAVPAFVPPAQPREGPPRLPPGSGAKGSKAIKLAMKAAKEREKEKERVRTLFGQIRLPDLWDPQGTANPSPGFVTRSIKADLERKRRAIKEAASTRLSAPAATDGSATDDGLPDLLLDASPPQLDLFTFFERPPEIIESRWTALNDQKIRLKAAKERAAKAREEEDRRRKEKEARDARDEDAPPLADAPVAGSASTAPLAQPVIGSAVDPIPAPAAPAPPEATGASSSGPPAASRPKQNRTQSSSDLPDGKAGPGGPPPSAPLPPTPTVAPAAPASTPPPAPTTRKTSTKKGKKKRSAHANALNVHHRDNYVPSRAPAPGQAAQDPPPRFMSWPASEEAIASAGPFASTCGGGHYCSADEWLCLFCEYELFYGEESLLYKAVRRRKNVLKVRKKAQDRANKATHASEPSAAPASGTTDHAHPHPAAPGEAAPEAKTSLSTTAPEVTT</sequence>
<feature type="region of interest" description="Disordered" evidence="1">
    <location>
        <begin position="730"/>
        <end position="784"/>
    </location>
</feature>
<feature type="compositionally biased region" description="Polar residues" evidence="1">
    <location>
        <begin position="773"/>
        <end position="784"/>
    </location>
</feature>
<feature type="region of interest" description="Disordered" evidence="1">
    <location>
        <begin position="340"/>
        <end position="365"/>
    </location>
</feature>
<feature type="compositionally biased region" description="Basic residues" evidence="1">
    <location>
        <begin position="624"/>
        <end position="635"/>
    </location>
</feature>
<reference evidence="2 3" key="1">
    <citation type="submission" date="2020-11" db="EMBL/GenBank/DDBJ databases">
        <title>Kefir isolates.</title>
        <authorList>
            <person name="Marcisauskas S."/>
            <person name="Kim Y."/>
            <person name="Blasche S."/>
        </authorList>
    </citation>
    <scope>NUCLEOTIDE SEQUENCE [LARGE SCALE GENOMIC DNA]</scope>
    <source>
        <strain evidence="2 3">KR</strain>
    </source>
</reference>
<feature type="region of interest" description="Disordered" evidence="1">
    <location>
        <begin position="429"/>
        <end position="449"/>
    </location>
</feature>
<feature type="region of interest" description="Disordered" evidence="1">
    <location>
        <begin position="177"/>
        <end position="209"/>
    </location>
</feature>
<dbReference type="AlphaFoldDB" id="A0A9P6W931"/>
<feature type="compositionally biased region" description="Pro residues" evidence="1">
    <location>
        <begin position="592"/>
        <end position="605"/>
    </location>
</feature>
<dbReference type="EMBL" id="PUHQ01000006">
    <property type="protein sequence ID" value="KAG0666078.1"/>
    <property type="molecule type" value="Genomic_DNA"/>
</dbReference>
<organism evidence="2 3">
    <name type="scientific">Rhodotorula mucilaginosa</name>
    <name type="common">Yeast</name>
    <name type="synonym">Rhodotorula rubra</name>
    <dbReference type="NCBI Taxonomy" id="5537"/>
    <lineage>
        <taxon>Eukaryota</taxon>
        <taxon>Fungi</taxon>
        <taxon>Dikarya</taxon>
        <taxon>Basidiomycota</taxon>
        <taxon>Pucciniomycotina</taxon>
        <taxon>Microbotryomycetes</taxon>
        <taxon>Sporidiobolales</taxon>
        <taxon>Sporidiobolaceae</taxon>
        <taxon>Rhodotorula</taxon>
    </lineage>
</organism>
<feature type="compositionally biased region" description="Acidic residues" evidence="1">
    <location>
        <begin position="184"/>
        <end position="198"/>
    </location>
</feature>
<evidence type="ECO:0000256" key="1">
    <source>
        <dbReference type="SAM" id="MobiDB-lite"/>
    </source>
</evidence>
<feature type="compositionally biased region" description="Basic and acidic residues" evidence="1">
    <location>
        <begin position="55"/>
        <end position="70"/>
    </location>
</feature>
<evidence type="ECO:0000313" key="2">
    <source>
        <dbReference type="EMBL" id="KAG0666078.1"/>
    </source>
</evidence>
<feature type="region of interest" description="Disordered" evidence="1">
    <location>
        <begin position="1"/>
        <end position="142"/>
    </location>
</feature>
<feature type="compositionally biased region" description="Basic and acidic residues" evidence="1">
    <location>
        <begin position="76"/>
        <end position="108"/>
    </location>
</feature>
<feature type="region of interest" description="Disordered" evidence="1">
    <location>
        <begin position="230"/>
        <end position="258"/>
    </location>
</feature>
<feature type="compositionally biased region" description="Pro residues" evidence="1">
    <location>
        <begin position="548"/>
        <end position="557"/>
    </location>
</feature>
<feature type="compositionally biased region" description="Basic and acidic residues" evidence="1">
    <location>
        <begin position="241"/>
        <end position="250"/>
    </location>
</feature>
<evidence type="ECO:0000313" key="3">
    <source>
        <dbReference type="Proteomes" id="UP000777482"/>
    </source>
</evidence>
<feature type="compositionally biased region" description="Low complexity" evidence="1">
    <location>
        <begin position="1"/>
        <end position="50"/>
    </location>
</feature>
<comment type="caution">
    <text evidence="2">The sequence shown here is derived from an EMBL/GenBank/DDBJ whole genome shotgun (WGS) entry which is preliminary data.</text>
</comment>
<protein>
    <submittedName>
        <fullName evidence="2">Uncharacterized protein</fullName>
    </submittedName>
</protein>
<keyword evidence="3" id="KW-1185">Reference proteome</keyword>
<feature type="compositionally biased region" description="Low complexity" evidence="1">
    <location>
        <begin position="558"/>
        <end position="573"/>
    </location>
</feature>
<name>A0A9P6W931_RHOMI</name>
<feature type="region of interest" description="Disordered" evidence="1">
    <location>
        <begin position="490"/>
        <end position="664"/>
    </location>
</feature>